<dbReference type="GO" id="GO:0004190">
    <property type="term" value="F:aspartic-type endopeptidase activity"/>
    <property type="evidence" value="ECO:0007669"/>
    <property type="project" value="InterPro"/>
</dbReference>
<feature type="transmembrane region" description="Helical" evidence="1">
    <location>
        <begin position="22"/>
        <end position="40"/>
    </location>
</feature>
<accession>A0A9D2N9E8</accession>
<reference evidence="3" key="2">
    <citation type="submission" date="2021-04" db="EMBL/GenBank/DDBJ databases">
        <authorList>
            <person name="Gilroy R."/>
        </authorList>
    </citation>
    <scope>NUCLEOTIDE SEQUENCE</scope>
    <source>
        <strain evidence="3">ChiSxjej6B18-287</strain>
    </source>
</reference>
<feature type="transmembrane region" description="Helical" evidence="1">
    <location>
        <begin position="71"/>
        <end position="90"/>
    </location>
</feature>
<keyword evidence="1" id="KW-0812">Transmembrane</keyword>
<organism evidence="3 4">
    <name type="scientific">Candidatus Blautia merdigallinarum</name>
    <dbReference type="NCBI Taxonomy" id="2838495"/>
    <lineage>
        <taxon>Bacteria</taxon>
        <taxon>Bacillati</taxon>
        <taxon>Bacillota</taxon>
        <taxon>Clostridia</taxon>
        <taxon>Lachnospirales</taxon>
        <taxon>Lachnospiraceae</taxon>
        <taxon>Blautia</taxon>
    </lineage>
</organism>
<protein>
    <submittedName>
        <fullName evidence="3">Peptidase</fullName>
    </submittedName>
</protein>
<dbReference type="AlphaFoldDB" id="A0A9D2N9E8"/>
<dbReference type="InterPro" id="IPR000045">
    <property type="entry name" value="Prepilin_IV_endopep_pep"/>
</dbReference>
<evidence type="ECO:0000256" key="1">
    <source>
        <dbReference type="SAM" id="Phobius"/>
    </source>
</evidence>
<evidence type="ECO:0000313" key="4">
    <source>
        <dbReference type="Proteomes" id="UP000823893"/>
    </source>
</evidence>
<dbReference type="GO" id="GO:0016020">
    <property type="term" value="C:membrane"/>
    <property type="evidence" value="ECO:0007669"/>
    <property type="project" value="InterPro"/>
</dbReference>
<comment type="caution">
    <text evidence="3">The sequence shown here is derived from an EMBL/GenBank/DDBJ whole genome shotgun (WGS) entry which is preliminary data.</text>
</comment>
<name>A0A9D2N9E8_9FIRM</name>
<evidence type="ECO:0000259" key="2">
    <source>
        <dbReference type="Pfam" id="PF01478"/>
    </source>
</evidence>
<feature type="transmembrane region" description="Helical" evidence="1">
    <location>
        <begin position="96"/>
        <end position="115"/>
    </location>
</feature>
<reference evidence="3" key="1">
    <citation type="journal article" date="2021" name="PeerJ">
        <title>Extensive microbial diversity within the chicken gut microbiome revealed by metagenomics and culture.</title>
        <authorList>
            <person name="Gilroy R."/>
            <person name="Ravi A."/>
            <person name="Getino M."/>
            <person name="Pursley I."/>
            <person name="Horton D.L."/>
            <person name="Alikhan N.F."/>
            <person name="Baker D."/>
            <person name="Gharbi K."/>
            <person name="Hall N."/>
            <person name="Watson M."/>
            <person name="Adriaenssens E.M."/>
            <person name="Foster-Nyarko E."/>
            <person name="Jarju S."/>
            <person name="Secka A."/>
            <person name="Antonio M."/>
            <person name="Oren A."/>
            <person name="Chaudhuri R.R."/>
            <person name="La Ragione R."/>
            <person name="Hildebrand F."/>
            <person name="Pallen M.J."/>
        </authorList>
    </citation>
    <scope>NUCLEOTIDE SEQUENCE</scope>
    <source>
        <strain evidence="3">ChiSxjej6B18-287</strain>
    </source>
</reference>
<gene>
    <name evidence="3" type="ORF">H9935_14815</name>
</gene>
<dbReference type="Gene3D" id="1.20.120.1220">
    <property type="match status" value="1"/>
</dbReference>
<dbReference type="EMBL" id="DWWV01000203">
    <property type="protein sequence ID" value="HJC12039.1"/>
    <property type="molecule type" value="Genomic_DNA"/>
</dbReference>
<proteinExistence type="predicted"/>
<feature type="transmembrane region" description="Helical" evidence="1">
    <location>
        <begin position="122"/>
        <end position="138"/>
    </location>
</feature>
<dbReference type="Proteomes" id="UP000823893">
    <property type="component" value="Unassembled WGS sequence"/>
</dbReference>
<evidence type="ECO:0000313" key="3">
    <source>
        <dbReference type="EMBL" id="HJC12039.1"/>
    </source>
</evidence>
<feature type="domain" description="Prepilin type IV endopeptidase peptidase" evidence="2">
    <location>
        <begin position="2"/>
        <end position="108"/>
    </location>
</feature>
<dbReference type="Pfam" id="PF01478">
    <property type="entry name" value="Peptidase_A24"/>
    <property type="match status" value="1"/>
</dbReference>
<feature type="transmembrane region" description="Helical" evidence="1">
    <location>
        <begin position="46"/>
        <end position="64"/>
    </location>
</feature>
<keyword evidence="1" id="KW-1133">Transmembrane helix</keyword>
<keyword evidence="1" id="KW-0472">Membrane</keyword>
<sequence>MAMLFICGIQDFKEREISLWKIKLYGILALAVSIWDLFSLNDDRLLLMGKLLSGLIPGFFLLLLAKASKEAVGYGDGWILLFIGLSMGFWECLSVLLIGLLGIFLTAVFTAILLGRKKEMRIPFIPFLFIGMAGGYFWM</sequence>